<feature type="domain" description="HTH asnC-type" evidence="4">
    <location>
        <begin position="162"/>
        <end position="222"/>
    </location>
</feature>
<evidence type="ECO:0000256" key="3">
    <source>
        <dbReference type="ARBA" id="ARBA00023163"/>
    </source>
</evidence>
<dbReference type="GO" id="GO:0043200">
    <property type="term" value="P:response to amino acid"/>
    <property type="evidence" value="ECO:0007669"/>
    <property type="project" value="TreeGrafter"/>
</dbReference>
<dbReference type="PROSITE" id="PS50956">
    <property type="entry name" value="HTH_ASNC_2"/>
    <property type="match status" value="1"/>
</dbReference>
<evidence type="ECO:0000259" key="4">
    <source>
        <dbReference type="PROSITE" id="PS50956"/>
    </source>
</evidence>
<evidence type="ECO:0000256" key="2">
    <source>
        <dbReference type="ARBA" id="ARBA00023125"/>
    </source>
</evidence>
<dbReference type="GO" id="GO:0043565">
    <property type="term" value="F:sequence-specific DNA binding"/>
    <property type="evidence" value="ECO:0007669"/>
    <property type="project" value="InterPro"/>
</dbReference>
<protein>
    <submittedName>
        <fullName evidence="5">Lrp/AsnC family transcriptional regulator</fullName>
    </submittedName>
</protein>
<dbReference type="InterPro" id="IPR000485">
    <property type="entry name" value="AsnC-type_HTH_dom"/>
</dbReference>
<keyword evidence="6" id="KW-1185">Reference proteome</keyword>
<dbReference type="Gene3D" id="3.30.70.920">
    <property type="match status" value="2"/>
</dbReference>
<dbReference type="InterPro" id="IPR036388">
    <property type="entry name" value="WH-like_DNA-bd_sf"/>
</dbReference>
<keyword evidence="2" id="KW-0238">DNA-binding</keyword>
<evidence type="ECO:0000256" key="1">
    <source>
        <dbReference type="ARBA" id="ARBA00023015"/>
    </source>
</evidence>
<dbReference type="Gene3D" id="1.10.10.10">
    <property type="entry name" value="Winged helix-like DNA-binding domain superfamily/Winged helix DNA-binding domain"/>
    <property type="match status" value="1"/>
</dbReference>
<organism evidence="5 6">
    <name type="scientific">Gulosibacter chungangensis</name>
    <dbReference type="NCBI Taxonomy" id="979746"/>
    <lineage>
        <taxon>Bacteria</taxon>
        <taxon>Bacillati</taxon>
        <taxon>Actinomycetota</taxon>
        <taxon>Actinomycetes</taxon>
        <taxon>Micrococcales</taxon>
        <taxon>Microbacteriaceae</taxon>
        <taxon>Gulosibacter</taxon>
    </lineage>
</organism>
<dbReference type="AlphaFoldDB" id="A0A7J5B9W1"/>
<dbReference type="Proteomes" id="UP000433493">
    <property type="component" value="Unassembled WGS sequence"/>
</dbReference>
<keyword evidence="3" id="KW-0804">Transcription</keyword>
<dbReference type="CDD" id="cd00090">
    <property type="entry name" value="HTH_ARSR"/>
    <property type="match status" value="1"/>
</dbReference>
<dbReference type="Pfam" id="PF13404">
    <property type="entry name" value="HTH_AsnC-type"/>
    <property type="match status" value="1"/>
</dbReference>
<dbReference type="GO" id="GO:0005829">
    <property type="term" value="C:cytosol"/>
    <property type="evidence" value="ECO:0007669"/>
    <property type="project" value="TreeGrafter"/>
</dbReference>
<proteinExistence type="predicted"/>
<name>A0A7J5B9W1_9MICO</name>
<dbReference type="EMBL" id="WBKB01000005">
    <property type="protein sequence ID" value="KAB1642560.1"/>
    <property type="molecule type" value="Genomic_DNA"/>
</dbReference>
<dbReference type="InterPro" id="IPR011991">
    <property type="entry name" value="ArsR-like_HTH"/>
</dbReference>
<dbReference type="PANTHER" id="PTHR30154:SF34">
    <property type="entry name" value="TRANSCRIPTIONAL REGULATOR AZLB"/>
    <property type="match status" value="1"/>
</dbReference>
<evidence type="ECO:0000313" key="5">
    <source>
        <dbReference type="EMBL" id="KAB1642560.1"/>
    </source>
</evidence>
<dbReference type="Pfam" id="PF01037">
    <property type="entry name" value="AsnC_trans_reg"/>
    <property type="match status" value="1"/>
</dbReference>
<dbReference type="SUPFAM" id="SSF54909">
    <property type="entry name" value="Dimeric alpha+beta barrel"/>
    <property type="match status" value="2"/>
</dbReference>
<dbReference type="OrthoDB" id="3526090at2"/>
<gene>
    <name evidence="5" type="ORF">F8O05_08790</name>
</gene>
<evidence type="ECO:0000313" key="6">
    <source>
        <dbReference type="Proteomes" id="UP000433493"/>
    </source>
</evidence>
<dbReference type="InterPro" id="IPR011008">
    <property type="entry name" value="Dimeric_a/b-barrel"/>
</dbReference>
<accession>A0A7J5B9W1</accession>
<dbReference type="PRINTS" id="PR00033">
    <property type="entry name" value="HTHASNC"/>
</dbReference>
<comment type="caution">
    <text evidence="5">The sequence shown here is derived from an EMBL/GenBank/DDBJ whole genome shotgun (WGS) entry which is preliminary data.</text>
</comment>
<keyword evidence="1" id="KW-0805">Transcription regulation</keyword>
<dbReference type="SUPFAM" id="SSF46785">
    <property type="entry name" value="Winged helix' DNA-binding domain"/>
    <property type="match status" value="1"/>
</dbReference>
<sequence>MEKIPENTSTRPRHELTHQVISALRDDPRMSVTAIAQNLQAPRAVVAQTVDSLLSSDTIRIVAAVNPSFLGIHVIAHVSIEPRGPVTPIAEFIASLHESVLVTSITGSHSVVAELRTGTHADLHSLLSEIRLHSNVARIDTLIYSNVRKGYHSSRDVSEVRIDDADREIMEILQRDGRASYTSISPRVSLTATTVRSRIQRLEEAQVIQFGVVESRGVTGRQVSVGFGINSSDSLEPLIGHLKEHSDVEFVAECVGRFDVIGTLVSKDFQTIHERIESILSLPSIDKFETWTHIHTHKEDYSRRV</sequence>
<dbReference type="PANTHER" id="PTHR30154">
    <property type="entry name" value="LEUCINE-RESPONSIVE REGULATORY PROTEIN"/>
    <property type="match status" value="1"/>
</dbReference>
<dbReference type="SMART" id="SM00344">
    <property type="entry name" value="HTH_ASNC"/>
    <property type="match status" value="2"/>
</dbReference>
<dbReference type="InterPro" id="IPR036390">
    <property type="entry name" value="WH_DNA-bd_sf"/>
</dbReference>
<dbReference type="InterPro" id="IPR019888">
    <property type="entry name" value="Tscrpt_reg_AsnC-like"/>
</dbReference>
<reference evidence="5 6" key="1">
    <citation type="submission" date="2019-09" db="EMBL/GenBank/DDBJ databases">
        <title>Phylogeny of genus Pseudoclavibacter and closely related genus.</title>
        <authorList>
            <person name="Li Y."/>
        </authorList>
    </citation>
    <scope>NUCLEOTIDE SEQUENCE [LARGE SCALE GENOMIC DNA]</scope>
    <source>
        <strain evidence="5 6">KCTC 13959</strain>
    </source>
</reference>
<dbReference type="InterPro" id="IPR019887">
    <property type="entry name" value="Tscrpt_reg_AsnC/Lrp_C"/>
</dbReference>